<evidence type="ECO:0000313" key="3">
    <source>
        <dbReference type="Proteomes" id="UP000008181"/>
    </source>
</evidence>
<feature type="region of interest" description="Disordered" evidence="1">
    <location>
        <begin position="110"/>
        <end position="138"/>
    </location>
</feature>
<dbReference type="RefSeq" id="XP_003651814.1">
    <property type="nucleotide sequence ID" value="XM_003651766.1"/>
</dbReference>
<dbReference type="KEGG" id="ttt:THITE_153029"/>
<dbReference type="GeneID" id="11516953"/>
<protein>
    <submittedName>
        <fullName evidence="2">Uncharacterized protein</fullName>
    </submittedName>
</protein>
<evidence type="ECO:0000313" key="2">
    <source>
        <dbReference type="EMBL" id="AEO65478.1"/>
    </source>
</evidence>
<evidence type="ECO:0000256" key="1">
    <source>
        <dbReference type="SAM" id="MobiDB-lite"/>
    </source>
</evidence>
<dbReference type="AlphaFoldDB" id="G2QZ46"/>
<name>G2QZ46_THETT</name>
<proteinExistence type="predicted"/>
<accession>G2QZ46</accession>
<dbReference type="Proteomes" id="UP000008181">
    <property type="component" value="Chromosome 2"/>
</dbReference>
<dbReference type="EMBL" id="CP003010">
    <property type="protein sequence ID" value="AEO65478.1"/>
    <property type="molecule type" value="Genomic_DNA"/>
</dbReference>
<dbReference type="HOGENOM" id="CLU_1579591_0_0_1"/>
<sequence length="169" mass="17729">MFVLGQRPAGKALRAEGSGEAAIDASPTRPLGGPTAAIRYAEELLPGEQARALERGKLRIIGSPRRLVFSVLTCGATTVEGINFEPRSLPSSVVVVAGHLWQFPPASAIRSTGKDGGSGSFAFRRPANKPVDRSARPWTALSPDTDITAVSASAARNIGRGEALLLTRE</sequence>
<keyword evidence="3" id="KW-1185">Reference proteome</keyword>
<organism evidence="2 3">
    <name type="scientific">Thermothielavioides terrestris (strain ATCC 38088 / NRRL 8126)</name>
    <name type="common">Thielavia terrestris</name>
    <dbReference type="NCBI Taxonomy" id="578455"/>
    <lineage>
        <taxon>Eukaryota</taxon>
        <taxon>Fungi</taxon>
        <taxon>Dikarya</taxon>
        <taxon>Ascomycota</taxon>
        <taxon>Pezizomycotina</taxon>
        <taxon>Sordariomycetes</taxon>
        <taxon>Sordariomycetidae</taxon>
        <taxon>Sordariales</taxon>
        <taxon>Chaetomiaceae</taxon>
        <taxon>Thermothielavioides</taxon>
        <taxon>Thermothielavioides terrestris</taxon>
    </lineage>
</organism>
<gene>
    <name evidence="2" type="ORF">THITE_153029</name>
</gene>
<reference evidence="2 3" key="1">
    <citation type="journal article" date="2011" name="Nat. Biotechnol.">
        <title>Comparative genomic analysis of the thermophilic biomass-degrading fungi Myceliophthora thermophila and Thielavia terrestris.</title>
        <authorList>
            <person name="Berka R.M."/>
            <person name="Grigoriev I.V."/>
            <person name="Otillar R."/>
            <person name="Salamov A."/>
            <person name="Grimwood J."/>
            <person name="Reid I."/>
            <person name="Ishmael N."/>
            <person name="John T."/>
            <person name="Darmond C."/>
            <person name="Moisan M.-C."/>
            <person name="Henrissat B."/>
            <person name="Coutinho P.M."/>
            <person name="Lombard V."/>
            <person name="Natvig D.O."/>
            <person name="Lindquist E."/>
            <person name="Schmutz J."/>
            <person name="Lucas S."/>
            <person name="Harris P."/>
            <person name="Powlowski J."/>
            <person name="Bellemare A."/>
            <person name="Taylor D."/>
            <person name="Butler G."/>
            <person name="de Vries R.P."/>
            <person name="Allijn I.E."/>
            <person name="van den Brink J."/>
            <person name="Ushinsky S."/>
            <person name="Storms R."/>
            <person name="Powell A.J."/>
            <person name="Paulsen I.T."/>
            <person name="Elbourne L.D.H."/>
            <person name="Baker S.E."/>
            <person name="Magnuson J."/>
            <person name="LaBoissiere S."/>
            <person name="Clutterbuck A.J."/>
            <person name="Martinez D."/>
            <person name="Wogulis M."/>
            <person name="de Leon A.L."/>
            <person name="Rey M.W."/>
            <person name="Tsang A."/>
        </authorList>
    </citation>
    <scope>NUCLEOTIDE SEQUENCE [LARGE SCALE GENOMIC DNA]</scope>
    <source>
        <strain evidence="3">ATCC 38088 / NRRL 8126</strain>
    </source>
</reference>